<evidence type="ECO:0000313" key="2">
    <source>
        <dbReference type="EMBL" id="GGX64856.1"/>
    </source>
</evidence>
<gene>
    <name evidence="2" type="ORF">GCM10011309_13890</name>
</gene>
<dbReference type="Proteomes" id="UP000600865">
    <property type="component" value="Unassembled WGS sequence"/>
</dbReference>
<evidence type="ECO:0000313" key="3">
    <source>
        <dbReference type="Proteomes" id="UP000600865"/>
    </source>
</evidence>
<feature type="transmembrane region" description="Helical" evidence="1">
    <location>
        <begin position="17"/>
        <end position="35"/>
    </location>
</feature>
<keyword evidence="1" id="KW-1133">Transmembrane helix</keyword>
<keyword evidence="1" id="KW-0812">Transmembrane</keyword>
<keyword evidence="3" id="KW-1185">Reference proteome</keyword>
<organism evidence="2 3">
    <name type="scientific">Litorimonas cladophorae</name>
    <dbReference type="NCBI Taxonomy" id="1220491"/>
    <lineage>
        <taxon>Bacteria</taxon>
        <taxon>Pseudomonadati</taxon>
        <taxon>Pseudomonadota</taxon>
        <taxon>Alphaproteobacteria</taxon>
        <taxon>Maricaulales</taxon>
        <taxon>Robiginitomaculaceae</taxon>
    </lineage>
</organism>
<reference evidence="2 3" key="1">
    <citation type="journal article" date="2014" name="Int. J. Syst. Evol. Microbiol.">
        <title>Complete genome sequence of Corynebacterium casei LMG S-19264T (=DSM 44701T), isolated from a smear-ripened cheese.</title>
        <authorList>
            <consortium name="US DOE Joint Genome Institute (JGI-PGF)"/>
            <person name="Walter F."/>
            <person name="Albersmeier A."/>
            <person name="Kalinowski J."/>
            <person name="Ruckert C."/>
        </authorList>
    </citation>
    <scope>NUCLEOTIDE SEQUENCE [LARGE SCALE GENOMIC DNA]</scope>
    <source>
        <strain evidence="2 3">KCTC 23968</strain>
    </source>
</reference>
<comment type="caution">
    <text evidence="2">The sequence shown here is derived from an EMBL/GenBank/DDBJ whole genome shotgun (WGS) entry which is preliminary data.</text>
</comment>
<protein>
    <submittedName>
        <fullName evidence="2">Uncharacterized protein</fullName>
    </submittedName>
</protein>
<evidence type="ECO:0000256" key="1">
    <source>
        <dbReference type="SAM" id="Phobius"/>
    </source>
</evidence>
<dbReference type="EMBL" id="BMYV01000001">
    <property type="protein sequence ID" value="GGX64856.1"/>
    <property type="molecule type" value="Genomic_DNA"/>
</dbReference>
<accession>A0A918KIT8</accession>
<proteinExistence type="predicted"/>
<sequence length="325" mass="34692">MGTSSETSVSKKMRPRYIWIVVAALVLAIVLYGFIQISEGGDDEDRRVMIDPAPATGAMIGVKPASFLQINEFRDGESQRLRLSGEAEPGAVIVLTNRGERLRQTRVNDLGQWGVTLNIEDGPMVLEAQLYGGEDRPSVRSEETVFRLPVPESDDIATANYTTPALIMVTAPGGPSRVIQSPFGGAPTSGPLSLSVIDYDFRGGVIITGTSSIPGRVRIYSQNAAIGETGIGVGGRWNYIAGRILPRGQLEIRAELIPAAGALNAPTEPISVSVPFNFLRPLSEDETDGSGALSVNFEPLQWQVRRTLIGGGGQSTVIFSPDAAE</sequence>
<name>A0A918KIT8_9PROT</name>
<keyword evidence="1" id="KW-0472">Membrane</keyword>
<dbReference type="AlphaFoldDB" id="A0A918KIT8"/>